<dbReference type="Pfam" id="PF13921">
    <property type="entry name" value="Myb_DNA-bind_6"/>
    <property type="match status" value="1"/>
</dbReference>
<dbReference type="EMBL" id="JACGCM010001189">
    <property type="protein sequence ID" value="KAF6159653.1"/>
    <property type="molecule type" value="Genomic_DNA"/>
</dbReference>
<keyword evidence="5" id="KW-0732">Signal</keyword>
<dbReference type="Proteomes" id="UP000541444">
    <property type="component" value="Unassembled WGS sequence"/>
</dbReference>
<gene>
    <name evidence="8" type="ORF">GIB67_034615</name>
</gene>
<dbReference type="InterPro" id="IPR009057">
    <property type="entry name" value="Homeodomain-like_sf"/>
</dbReference>
<keyword evidence="3" id="KW-0804">Transcription</keyword>
<feature type="domain" description="Myb-like" evidence="6">
    <location>
        <begin position="507"/>
        <end position="553"/>
    </location>
</feature>
<dbReference type="Gene3D" id="1.10.10.60">
    <property type="entry name" value="Homeodomain-like"/>
    <property type="match status" value="2"/>
</dbReference>
<reference evidence="8 9" key="1">
    <citation type="journal article" date="2020" name="IScience">
        <title>Genome Sequencing of the Endangered Kingdonia uniflora (Circaeasteraceae, Ranunculales) Reveals Potential Mechanisms of Evolutionary Specialization.</title>
        <authorList>
            <person name="Sun Y."/>
            <person name="Deng T."/>
            <person name="Zhang A."/>
            <person name="Moore M.J."/>
            <person name="Landis J.B."/>
            <person name="Lin N."/>
            <person name="Zhang H."/>
            <person name="Zhang X."/>
            <person name="Huang J."/>
            <person name="Zhang X."/>
            <person name="Sun H."/>
            <person name="Wang H."/>
        </authorList>
    </citation>
    <scope>NUCLEOTIDE SEQUENCE [LARGE SCALE GENOMIC DNA]</scope>
    <source>
        <strain evidence="8">TB1705</strain>
        <tissue evidence="8">Leaf</tissue>
    </source>
</reference>
<dbReference type="GO" id="GO:0019185">
    <property type="term" value="C:snRNA-activating protein complex"/>
    <property type="evidence" value="ECO:0007669"/>
    <property type="project" value="TreeGrafter"/>
</dbReference>
<dbReference type="GO" id="GO:0001006">
    <property type="term" value="F:RNA polymerase III type 3 promoter sequence-specific DNA binding"/>
    <property type="evidence" value="ECO:0007669"/>
    <property type="project" value="TreeGrafter"/>
</dbReference>
<keyword evidence="9" id="KW-1185">Reference proteome</keyword>
<comment type="caution">
    <text evidence="8">The sequence shown here is derived from an EMBL/GenBank/DDBJ whole genome shotgun (WGS) entry which is preliminary data.</text>
</comment>
<dbReference type="GO" id="GO:0000978">
    <property type="term" value="F:RNA polymerase II cis-regulatory region sequence-specific DNA binding"/>
    <property type="evidence" value="ECO:0007669"/>
    <property type="project" value="TreeGrafter"/>
</dbReference>
<evidence type="ECO:0000256" key="3">
    <source>
        <dbReference type="ARBA" id="ARBA00023163"/>
    </source>
</evidence>
<proteinExistence type="predicted"/>
<feature type="non-terminal residue" evidence="8">
    <location>
        <position position="1"/>
    </location>
</feature>
<evidence type="ECO:0000256" key="1">
    <source>
        <dbReference type="ARBA" id="ARBA00023015"/>
    </source>
</evidence>
<evidence type="ECO:0000256" key="4">
    <source>
        <dbReference type="ARBA" id="ARBA00023242"/>
    </source>
</evidence>
<feature type="signal peptide" evidence="5">
    <location>
        <begin position="1"/>
        <end position="29"/>
    </location>
</feature>
<accession>A0A7J7MXP3</accession>
<feature type="domain" description="Myb-like" evidence="6">
    <location>
        <begin position="454"/>
        <end position="506"/>
    </location>
</feature>
<feature type="domain" description="HTH myb-type" evidence="7">
    <location>
        <begin position="507"/>
        <end position="561"/>
    </location>
</feature>
<evidence type="ECO:0000313" key="9">
    <source>
        <dbReference type="Proteomes" id="UP000541444"/>
    </source>
</evidence>
<evidence type="ECO:0000313" key="8">
    <source>
        <dbReference type="EMBL" id="KAF6159653.1"/>
    </source>
</evidence>
<dbReference type="InterPro" id="IPR001005">
    <property type="entry name" value="SANT/Myb"/>
</dbReference>
<keyword evidence="2" id="KW-0238">DNA-binding</keyword>
<dbReference type="GO" id="GO:0042795">
    <property type="term" value="P:snRNA transcription by RNA polymerase II"/>
    <property type="evidence" value="ECO:0007669"/>
    <property type="project" value="TreeGrafter"/>
</dbReference>
<dbReference type="OrthoDB" id="2143914at2759"/>
<dbReference type="PANTHER" id="PTHR46621">
    <property type="entry name" value="SNRNA-ACTIVATING PROTEIN COMPLEX SUBUNIT 4"/>
    <property type="match status" value="1"/>
</dbReference>
<feature type="chain" id="PRO_5029709728" description="Myb-like protein L" evidence="5">
    <location>
        <begin position="30"/>
        <end position="561"/>
    </location>
</feature>
<dbReference type="SMART" id="SM00717">
    <property type="entry name" value="SANT"/>
    <property type="match status" value="3"/>
</dbReference>
<evidence type="ECO:0000259" key="6">
    <source>
        <dbReference type="PROSITE" id="PS50090"/>
    </source>
</evidence>
<keyword evidence="1" id="KW-0805">Transcription regulation</keyword>
<dbReference type="PANTHER" id="PTHR46621:SF1">
    <property type="entry name" value="SNRNA-ACTIVATING PROTEIN COMPLEX SUBUNIT 4"/>
    <property type="match status" value="1"/>
</dbReference>
<keyword evidence="4" id="KW-0539">Nucleus</keyword>
<dbReference type="CDD" id="cd00167">
    <property type="entry name" value="SANT"/>
    <property type="match status" value="1"/>
</dbReference>
<protein>
    <recommendedName>
        <fullName evidence="10">Myb-like protein L</fullName>
    </recommendedName>
</protein>
<dbReference type="PROSITE" id="PS50090">
    <property type="entry name" value="MYB_LIKE"/>
    <property type="match status" value="2"/>
</dbReference>
<evidence type="ECO:0008006" key="10">
    <source>
        <dbReference type="Google" id="ProtNLM"/>
    </source>
</evidence>
<evidence type="ECO:0000256" key="2">
    <source>
        <dbReference type="ARBA" id="ARBA00023125"/>
    </source>
</evidence>
<dbReference type="SUPFAM" id="SSF46689">
    <property type="entry name" value="Homeodomain-like"/>
    <property type="match status" value="2"/>
</dbReference>
<evidence type="ECO:0000259" key="7">
    <source>
        <dbReference type="PROSITE" id="PS51294"/>
    </source>
</evidence>
<dbReference type="PROSITE" id="PS51294">
    <property type="entry name" value="HTH_MYB"/>
    <property type="match status" value="1"/>
</dbReference>
<dbReference type="InterPro" id="IPR017930">
    <property type="entry name" value="Myb_dom"/>
</dbReference>
<sequence>HFNPCRVCTLLQSWSWVVLVSIYKHFSSTGQCLVGAIVQTSSHHKPQPKDSLTMGTTSYREVISEDEEYEEALKILKRVYDSTGTNPNATTTATASYLEDDDDGEMYDLELVKSIRQRFSLPSCESETQPLVLKPLSTLPPIVSDNDEDDFETLRAIEMRFATYSSNGLKTNKESDLDKPELVRASRPVIGEEVRNSEKACNTSQPPQPSISTICESSIEWHQSEGCESLTVPLKQSKFPHPKSAQLFIDAIKKNRSCQKYIRSKMIQFEARIEENKKLKERIKLLKDFQVVCKRRAGRSLSQKKDARVQLITSYKSKPSRNLKVNDKKVSALCFGPVENSQVANYRAVLIKFPLTVHRNRWSNSEKENLGKGIRQQFQEMLLKNSVMQYSDMEESVGNSCAVDSIIASIRDHEITHENVRSFLPKVDWERLASMYVVGHSGAECEVRWLNNEDPLINHNPWTNTEDKNLLFILQQRGLYNWIDIATVMGANRTPYQCLCRYQRSLNAHILKSDWTEDDDAQLCAAVETSGEHDWQLVATNLEGRTGTQCSNRQVIISRRS</sequence>
<evidence type="ECO:0000256" key="5">
    <source>
        <dbReference type="SAM" id="SignalP"/>
    </source>
</evidence>
<dbReference type="InterPro" id="IPR051575">
    <property type="entry name" value="Myb-like_DNA-bd"/>
</dbReference>
<organism evidence="8 9">
    <name type="scientific">Kingdonia uniflora</name>
    <dbReference type="NCBI Taxonomy" id="39325"/>
    <lineage>
        <taxon>Eukaryota</taxon>
        <taxon>Viridiplantae</taxon>
        <taxon>Streptophyta</taxon>
        <taxon>Embryophyta</taxon>
        <taxon>Tracheophyta</taxon>
        <taxon>Spermatophyta</taxon>
        <taxon>Magnoliopsida</taxon>
        <taxon>Ranunculales</taxon>
        <taxon>Circaeasteraceae</taxon>
        <taxon>Kingdonia</taxon>
    </lineage>
</organism>
<dbReference type="GO" id="GO:0042796">
    <property type="term" value="P:snRNA transcription by RNA polymerase III"/>
    <property type="evidence" value="ECO:0007669"/>
    <property type="project" value="TreeGrafter"/>
</dbReference>
<dbReference type="AlphaFoldDB" id="A0A7J7MXP3"/>
<name>A0A7J7MXP3_9MAGN</name>